<keyword evidence="1" id="KW-0812">Transmembrane</keyword>
<reference evidence="2 4" key="2">
    <citation type="journal article" date="2014" name="PLoS ONE">
        <title>Evolution of mitochondria reconstructed from the energy metabolism of living bacteria.</title>
        <authorList>
            <person name="Degli Esposti M."/>
            <person name="Chouaia B."/>
            <person name="Comandatore F."/>
            <person name="Crotti E."/>
            <person name="Sassera D."/>
            <person name="Lievens P.M."/>
            <person name="Daffonchio D."/>
            <person name="Bandi C."/>
        </authorList>
    </citation>
    <scope>NUCLEOTIDE SEQUENCE [LARGE SCALE GENOMIC DNA]</scope>
    <source>
        <strain evidence="2">AM168</strain>
        <strain evidence="4">AM169</strain>
    </source>
</reference>
<evidence type="ECO:0000313" key="5">
    <source>
        <dbReference type="Proteomes" id="UP000237218"/>
    </source>
</evidence>
<evidence type="ECO:0000313" key="3">
    <source>
        <dbReference type="EMBL" id="POS63409.1"/>
    </source>
</evidence>
<organism evidence="2 4">
    <name type="scientific">Parasaccharibacter apium</name>
    <dbReference type="NCBI Taxonomy" id="1510841"/>
    <lineage>
        <taxon>Bacteria</taxon>
        <taxon>Pseudomonadati</taxon>
        <taxon>Pseudomonadota</taxon>
        <taxon>Alphaproteobacteria</taxon>
        <taxon>Acetobacterales</taxon>
        <taxon>Acetobacteraceae</taxon>
        <taxon>Parasaccharibacter</taxon>
    </lineage>
</organism>
<keyword evidence="1" id="KW-0472">Membrane</keyword>
<comment type="caution">
    <text evidence="2">The sequence shown here is derived from an EMBL/GenBank/DDBJ whole genome shotgun (WGS) entry which is preliminary data.</text>
</comment>
<accession>A0A7U7J063</accession>
<dbReference type="OrthoDB" id="7283220at2"/>
<sequence>MADAINVDELKSKAEEIVNPDELKAKAEEYASRAQEAFQSISKDLKPKSRCQCVGQTLLWSGAIVAALAGLCAIGRWLKK</sequence>
<feature type="transmembrane region" description="Helical" evidence="1">
    <location>
        <begin position="58"/>
        <end position="78"/>
    </location>
</feature>
<dbReference type="RefSeq" id="WP_043558707.1">
    <property type="nucleotide sequence ID" value="NZ_CBLY010000003.1"/>
</dbReference>
<evidence type="ECO:0008006" key="6">
    <source>
        <dbReference type="Google" id="ProtNLM"/>
    </source>
</evidence>
<reference evidence="2 4" key="1">
    <citation type="journal article" date="2014" name="Genome Biol. Evol.">
        <title>Acetic acid bacteria genomes reveal functional traits for adaptation to life in insect guts.</title>
        <authorList>
            <person name="Chouaia B."/>
            <person name="Gaiarsa S."/>
            <person name="Crotti E."/>
            <person name="Comandatore F."/>
            <person name="Degli Esposti M."/>
            <person name="Ricci I."/>
            <person name="Alma A."/>
            <person name="Favia G."/>
            <person name="Bandi C."/>
            <person name="Daffonchio D."/>
        </authorList>
    </citation>
    <scope>NUCLEOTIDE SEQUENCE [LARGE SCALE GENOMIC DNA]</scope>
    <source>
        <strain evidence="2">AM168</strain>
        <strain evidence="4">AM169</strain>
    </source>
</reference>
<dbReference type="AlphaFoldDB" id="A0A7U7J063"/>
<dbReference type="EMBL" id="CBLY010000003">
    <property type="protein sequence ID" value="CDG33200.1"/>
    <property type="molecule type" value="Genomic_DNA"/>
</dbReference>
<gene>
    <name evidence="3" type="ORF">ASQ42_04245</name>
    <name evidence="2" type="ORF">SACS_0462</name>
</gene>
<dbReference type="Proteomes" id="UP000027590">
    <property type="component" value="Unassembled WGS sequence"/>
</dbReference>
<keyword evidence="5" id="KW-1185">Reference proteome</keyword>
<evidence type="ECO:0000313" key="2">
    <source>
        <dbReference type="EMBL" id="CDG33200.1"/>
    </source>
</evidence>
<evidence type="ECO:0000313" key="4">
    <source>
        <dbReference type="Proteomes" id="UP000027590"/>
    </source>
</evidence>
<proteinExistence type="predicted"/>
<keyword evidence="1" id="KW-1133">Transmembrane helix</keyword>
<evidence type="ECO:0000256" key="1">
    <source>
        <dbReference type="SAM" id="Phobius"/>
    </source>
</evidence>
<name>A0A7U7J063_9PROT</name>
<reference evidence="3 5" key="3">
    <citation type="submission" date="2018-02" db="EMBL/GenBank/DDBJ databases">
        <title>Draft genome sequences of four Parasaccharibacter apium strains isolated from honey bees.</title>
        <authorList>
            <person name="Corby-Harris V.L."/>
            <person name="Anderson K.E."/>
        </authorList>
    </citation>
    <scope>NUCLEOTIDE SEQUENCE [LARGE SCALE GENOMIC DNA]</scope>
    <source>
        <strain evidence="3 5">B8</strain>
    </source>
</reference>
<protein>
    <recommendedName>
        <fullName evidence="6">DUF3618 domain-containing protein</fullName>
    </recommendedName>
</protein>
<dbReference type="Proteomes" id="UP000237218">
    <property type="component" value="Unassembled WGS sequence"/>
</dbReference>
<dbReference type="EMBL" id="LMYI01000006">
    <property type="protein sequence ID" value="POS63409.1"/>
    <property type="molecule type" value="Genomic_DNA"/>
</dbReference>